<reference evidence="2" key="1">
    <citation type="journal article" date="2022" name="bioRxiv">
        <title>Sequencing and chromosome-scale assembly of the giantPleurodeles waltlgenome.</title>
        <authorList>
            <person name="Brown T."/>
            <person name="Elewa A."/>
            <person name="Iarovenko S."/>
            <person name="Subramanian E."/>
            <person name="Araus A.J."/>
            <person name="Petzold A."/>
            <person name="Susuki M."/>
            <person name="Suzuki K.-i.T."/>
            <person name="Hayashi T."/>
            <person name="Toyoda A."/>
            <person name="Oliveira C."/>
            <person name="Osipova E."/>
            <person name="Leigh N.D."/>
            <person name="Simon A."/>
            <person name="Yun M.H."/>
        </authorList>
    </citation>
    <scope>NUCLEOTIDE SEQUENCE</scope>
    <source>
        <strain evidence="2">20211129_DDA</strain>
        <tissue evidence="2">Liver</tissue>
    </source>
</reference>
<evidence type="ECO:0000256" key="1">
    <source>
        <dbReference type="SAM" id="MobiDB-lite"/>
    </source>
</evidence>
<dbReference type="Proteomes" id="UP001066276">
    <property type="component" value="Chromosome 10"/>
</dbReference>
<evidence type="ECO:0000313" key="2">
    <source>
        <dbReference type="EMBL" id="KAJ1098364.1"/>
    </source>
</evidence>
<feature type="region of interest" description="Disordered" evidence="1">
    <location>
        <begin position="1"/>
        <end position="28"/>
    </location>
</feature>
<keyword evidence="3" id="KW-1185">Reference proteome</keyword>
<protein>
    <submittedName>
        <fullName evidence="2">Uncharacterized protein</fullName>
    </submittedName>
</protein>
<organism evidence="2 3">
    <name type="scientific">Pleurodeles waltl</name>
    <name type="common">Iberian ribbed newt</name>
    <dbReference type="NCBI Taxonomy" id="8319"/>
    <lineage>
        <taxon>Eukaryota</taxon>
        <taxon>Metazoa</taxon>
        <taxon>Chordata</taxon>
        <taxon>Craniata</taxon>
        <taxon>Vertebrata</taxon>
        <taxon>Euteleostomi</taxon>
        <taxon>Amphibia</taxon>
        <taxon>Batrachia</taxon>
        <taxon>Caudata</taxon>
        <taxon>Salamandroidea</taxon>
        <taxon>Salamandridae</taxon>
        <taxon>Pleurodelinae</taxon>
        <taxon>Pleurodeles</taxon>
    </lineage>
</organism>
<accession>A0AAV7M5F2</accession>
<proteinExistence type="predicted"/>
<name>A0AAV7M5F2_PLEWA</name>
<sequence length="72" mass="7931">MRGKWKEAPTATRFTEENGGETEGKLSGGVPRLAARERDGRAALDRDDALPRHHLEHPCLEEGLPVEAVVKD</sequence>
<dbReference type="EMBL" id="JANPWB010000014">
    <property type="protein sequence ID" value="KAJ1098364.1"/>
    <property type="molecule type" value="Genomic_DNA"/>
</dbReference>
<gene>
    <name evidence="2" type="ORF">NDU88_003477</name>
</gene>
<dbReference type="AlphaFoldDB" id="A0AAV7M5F2"/>
<comment type="caution">
    <text evidence="2">The sequence shown here is derived from an EMBL/GenBank/DDBJ whole genome shotgun (WGS) entry which is preliminary data.</text>
</comment>
<evidence type="ECO:0000313" key="3">
    <source>
        <dbReference type="Proteomes" id="UP001066276"/>
    </source>
</evidence>